<dbReference type="RefSeq" id="WP_020773780.1">
    <property type="nucleotide sequence ID" value="NZ_ANIK01000053.1"/>
</dbReference>
<gene>
    <name evidence="1" type="ORF">LEP1GSC194_3760</name>
</gene>
<protein>
    <recommendedName>
        <fullName evidence="3">Transposase, IS4-like family protein</fullName>
    </recommendedName>
</protein>
<sequence length="82" mass="9449">METIRRDEPIFGDSSYPIPTVLLEGKQKGLTVLFCVKGKRNQPLSEDLKFINKHLQRVQKLLFIVSKRPSCKAGSYPKFVRE</sequence>
<dbReference type="AlphaFoldDB" id="M6CZI2"/>
<evidence type="ECO:0008006" key="3">
    <source>
        <dbReference type="Google" id="ProtNLM"/>
    </source>
</evidence>
<dbReference type="EMBL" id="ANIK01000053">
    <property type="protein sequence ID" value="EMJ94313.1"/>
    <property type="molecule type" value="Genomic_DNA"/>
</dbReference>
<dbReference type="PATRIC" id="fig|1218565.3.peg.2603"/>
<evidence type="ECO:0000313" key="2">
    <source>
        <dbReference type="Proteomes" id="UP000011988"/>
    </source>
</evidence>
<accession>M6CZI2</accession>
<reference evidence="1 2" key="1">
    <citation type="submission" date="2013-01" db="EMBL/GenBank/DDBJ databases">
        <authorList>
            <person name="Harkins D.M."/>
            <person name="Durkin A.S."/>
            <person name="Brinkac L.M."/>
            <person name="Haft D.H."/>
            <person name="Selengut J.D."/>
            <person name="Sanka R."/>
            <person name="DePew J."/>
            <person name="Purushe J."/>
            <person name="Galloway R.L."/>
            <person name="Vinetz J.M."/>
            <person name="Sutton G.G."/>
            <person name="Nierman W.C."/>
            <person name="Fouts D.E."/>
        </authorList>
    </citation>
    <scope>NUCLEOTIDE SEQUENCE [LARGE SCALE GENOMIC DNA]</scope>
    <source>
        <strain evidence="1 2">79601</strain>
    </source>
</reference>
<dbReference type="Proteomes" id="UP000011988">
    <property type="component" value="Unassembled WGS sequence"/>
</dbReference>
<evidence type="ECO:0000313" key="1">
    <source>
        <dbReference type="EMBL" id="EMJ94313.1"/>
    </source>
</evidence>
<name>M6CZI2_9LEPT</name>
<proteinExistence type="predicted"/>
<organism evidence="1 2">
    <name type="scientific">Leptospira alstonii serovar Sichuan str. 79601</name>
    <dbReference type="NCBI Taxonomy" id="1218565"/>
    <lineage>
        <taxon>Bacteria</taxon>
        <taxon>Pseudomonadati</taxon>
        <taxon>Spirochaetota</taxon>
        <taxon>Spirochaetia</taxon>
        <taxon>Leptospirales</taxon>
        <taxon>Leptospiraceae</taxon>
        <taxon>Leptospira</taxon>
    </lineage>
</organism>
<comment type="caution">
    <text evidence="1">The sequence shown here is derived from an EMBL/GenBank/DDBJ whole genome shotgun (WGS) entry which is preliminary data.</text>
</comment>